<keyword evidence="3" id="KW-1185">Reference proteome</keyword>
<reference evidence="3" key="1">
    <citation type="journal article" date="2013" name="Genome Announc.">
        <title>Draft genome sequence of the basidiomycetous yeast-like fungus Pseudozyma hubeiensis SY62, which produces an abundant amount of the biosurfactant mannosylerythritol lipids.</title>
        <authorList>
            <person name="Konishi M."/>
            <person name="Hatada Y."/>
            <person name="Horiuchi J."/>
        </authorList>
    </citation>
    <scope>NUCLEOTIDE SEQUENCE [LARGE SCALE GENOMIC DNA]</scope>
    <source>
        <strain evidence="3">SY62</strain>
    </source>
</reference>
<gene>
    <name evidence="2" type="ORF">PHSY_004135</name>
</gene>
<dbReference type="AlphaFoldDB" id="R9P5F5"/>
<dbReference type="HOGENOM" id="CLU_1907614_0_0_1"/>
<feature type="region of interest" description="Disordered" evidence="1">
    <location>
        <begin position="51"/>
        <end position="71"/>
    </location>
</feature>
<dbReference type="GeneID" id="24109420"/>
<dbReference type="Proteomes" id="UP000014071">
    <property type="component" value="Unassembled WGS sequence"/>
</dbReference>
<protein>
    <submittedName>
        <fullName evidence="2">Uncharacterized protein</fullName>
    </submittedName>
</protein>
<evidence type="ECO:0000256" key="1">
    <source>
        <dbReference type="SAM" id="MobiDB-lite"/>
    </source>
</evidence>
<organism evidence="2 3">
    <name type="scientific">Pseudozyma hubeiensis (strain SY62)</name>
    <name type="common">Yeast</name>
    <dbReference type="NCBI Taxonomy" id="1305764"/>
    <lineage>
        <taxon>Eukaryota</taxon>
        <taxon>Fungi</taxon>
        <taxon>Dikarya</taxon>
        <taxon>Basidiomycota</taxon>
        <taxon>Ustilaginomycotina</taxon>
        <taxon>Ustilaginomycetes</taxon>
        <taxon>Ustilaginales</taxon>
        <taxon>Ustilaginaceae</taxon>
        <taxon>Pseudozyma</taxon>
    </lineage>
</organism>
<dbReference type="EMBL" id="DF238802">
    <property type="protein sequence ID" value="GAC96554.1"/>
    <property type="molecule type" value="Genomic_DNA"/>
</dbReference>
<evidence type="ECO:0000313" key="3">
    <source>
        <dbReference type="Proteomes" id="UP000014071"/>
    </source>
</evidence>
<proteinExistence type="predicted"/>
<accession>R9P5F5</accession>
<evidence type="ECO:0000313" key="2">
    <source>
        <dbReference type="EMBL" id="GAC96554.1"/>
    </source>
</evidence>
<dbReference type="RefSeq" id="XP_012190141.1">
    <property type="nucleotide sequence ID" value="XM_012334751.1"/>
</dbReference>
<name>R9P5F5_PSEHS</name>
<sequence>MRQRGSSRTGLSIAVVQLRFSQPPVHVWGVEDKASTPPIWSDCRIEQWRVKPKSRSAPRSKDLYGKRAFPLPDRQPDLKTRVAARSADISCHCRCSSIRRHDTPNSGERKGRARYCRHECDPVPVIVESMLSG</sequence>